<evidence type="ECO:0000313" key="3">
    <source>
        <dbReference type="Proteomes" id="UP000523007"/>
    </source>
</evidence>
<evidence type="ECO:0000259" key="1">
    <source>
        <dbReference type="Pfam" id="PF22513"/>
    </source>
</evidence>
<feature type="domain" description="Antitoxin FitA-like ribbon-helix-helix" evidence="1">
    <location>
        <begin position="7"/>
        <end position="41"/>
    </location>
</feature>
<comment type="caution">
    <text evidence="2">The sequence shown here is derived from an EMBL/GenBank/DDBJ whole genome shotgun (WGS) entry which is preliminary data.</text>
</comment>
<organism evidence="2 3">
    <name type="scientific">Lipingzhangella halophila</name>
    <dbReference type="NCBI Taxonomy" id="1783352"/>
    <lineage>
        <taxon>Bacteria</taxon>
        <taxon>Bacillati</taxon>
        <taxon>Actinomycetota</taxon>
        <taxon>Actinomycetes</taxon>
        <taxon>Streptosporangiales</taxon>
        <taxon>Nocardiopsidaceae</taxon>
        <taxon>Lipingzhangella</taxon>
    </lineage>
</organism>
<reference evidence="2 3" key="1">
    <citation type="submission" date="2020-08" db="EMBL/GenBank/DDBJ databases">
        <title>Sequencing the genomes of 1000 actinobacteria strains.</title>
        <authorList>
            <person name="Klenk H.-P."/>
        </authorList>
    </citation>
    <scope>NUCLEOTIDE SEQUENCE [LARGE SCALE GENOMIC DNA]</scope>
    <source>
        <strain evidence="2 3">DSM 102030</strain>
    </source>
</reference>
<dbReference type="InterPro" id="IPR013321">
    <property type="entry name" value="Arc_rbn_hlx_hlx"/>
</dbReference>
<name>A0A7W7W4Y4_9ACTN</name>
<accession>A0A7W7W4Y4</accession>
<sequence>MDETTVVQVRDVPAEVVETLKARAARRGLSLAAYLRELIVEEASLPAVDEVMARLVEDEPVNYTAENLRGFMADGRR</sequence>
<dbReference type="Proteomes" id="UP000523007">
    <property type="component" value="Unassembled WGS sequence"/>
</dbReference>
<dbReference type="EMBL" id="JACHJT010000001">
    <property type="protein sequence ID" value="MBB4934662.1"/>
    <property type="molecule type" value="Genomic_DNA"/>
</dbReference>
<evidence type="ECO:0000313" key="2">
    <source>
        <dbReference type="EMBL" id="MBB4934662.1"/>
    </source>
</evidence>
<keyword evidence="3" id="KW-1185">Reference proteome</keyword>
<dbReference type="GO" id="GO:0006355">
    <property type="term" value="P:regulation of DNA-templated transcription"/>
    <property type="evidence" value="ECO:0007669"/>
    <property type="project" value="InterPro"/>
</dbReference>
<dbReference type="SUPFAM" id="SSF47598">
    <property type="entry name" value="Ribbon-helix-helix"/>
    <property type="match status" value="1"/>
</dbReference>
<proteinExistence type="predicted"/>
<dbReference type="AlphaFoldDB" id="A0A7W7W4Y4"/>
<dbReference type="InterPro" id="IPR053853">
    <property type="entry name" value="FitA-like_RHH"/>
</dbReference>
<gene>
    <name evidence="2" type="ORF">F4561_005482</name>
</gene>
<dbReference type="Pfam" id="PF22513">
    <property type="entry name" value="FitA-like_RHH"/>
    <property type="match status" value="1"/>
</dbReference>
<dbReference type="Gene3D" id="1.10.1220.10">
    <property type="entry name" value="Met repressor-like"/>
    <property type="match status" value="1"/>
</dbReference>
<dbReference type="InterPro" id="IPR010985">
    <property type="entry name" value="Ribbon_hlx_hlx"/>
</dbReference>
<protein>
    <submittedName>
        <fullName evidence="2">Plasmid stability protein</fullName>
    </submittedName>
</protein>
<dbReference type="RefSeq" id="WP_184582895.1">
    <property type="nucleotide sequence ID" value="NZ_JACHJT010000001.1"/>
</dbReference>